<evidence type="ECO:0008006" key="5">
    <source>
        <dbReference type="Google" id="ProtNLM"/>
    </source>
</evidence>
<comment type="caution">
    <text evidence="3">The sequence shown here is derived from an EMBL/GenBank/DDBJ whole genome shotgun (WGS) entry which is preliminary data.</text>
</comment>
<keyword evidence="2" id="KW-0732">Signal</keyword>
<dbReference type="RefSeq" id="WP_123269655.1">
    <property type="nucleotide sequence ID" value="NZ_RJJQ01000001.1"/>
</dbReference>
<dbReference type="PROSITE" id="PS51257">
    <property type="entry name" value="PROKAR_LIPOPROTEIN"/>
    <property type="match status" value="1"/>
</dbReference>
<evidence type="ECO:0000313" key="4">
    <source>
        <dbReference type="Proteomes" id="UP000271678"/>
    </source>
</evidence>
<evidence type="ECO:0000256" key="1">
    <source>
        <dbReference type="SAM" id="MobiDB-lite"/>
    </source>
</evidence>
<evidence type="ECO:0000256" key="2">
    <source>
        <dbReference type="SAM" id="SignalP"/>
    </source>
</evidence>
<protein>
    <recommendedName>
        <fullName evidence="5">LppX_LprAFG lipoprotein</fullName>
    </recommendedName>
</protein>
<organism evidence="3 4">
    <name type="scientific">Flexivirga caeni</name>
    <dbReference type="NCBI Taxonomy" id="2294115"/>
    <lineage>
        <taxon>Bacteria</taxon>
        <taxon>Bacillati</taxon>
        <taxon>Actinomycetota</taxon>
        <taxon>Actinomycetes</taxon>
        <taxon>Micrococcales</taxon>
        <taxon>Dermacoccaceae</taxon>
        <taxon>Flexivirga</taxon>
    </lineage>
</organism>
<sequence>MRAERGIVGGAVAVVLAAGLSACATGGTVTVTPPTSAGTTSAATHTTSTGSASVATGAVPDATTLVHEARSAYRSAKSAHLHATLTSDGVTQTIDIRGTLDGTNQQLTLDDPGQGDATVRTVDGKYYVKGDKTFWKTAAKGHSDATTALLANRWVLAPNDSSADFAKLTIRHVLDDMIGPAAIGDSDTAQMTTSAASQAGVNLFVAISRSATASVDTLKVLAADPHNVVQVTGASTDGSDGTANFDGWNTQAVVTVPQGYLNLSGQDGTTT</sequence>
<reference evidence="3 4" key="1">
    <citation type="submission" date="2018-11" db="EMBL/GenBank/DDBJ databases">
        <title>Draft genome of Simplicispira Flexivirga sp. BO-16.</title>
        <authorList>
            <person name="Im W.T."/>
        </authorList>
    </citation>
    <scope>NUCLEOTIDE SEQUENCE [LARGE SCALE GENOMIC DNA]</scope>
    <source>
        <strain evidence="3 4">BO-16</strain>
    </source>
</reference>
<accession>A0A3M9ML82</accession>
<dbReference type="OrthoDB" id="4312411at2"/>
<keyword evidence="4" id="KW-1185">Reference proteome</keyword>
<dbReference type="EMBL" id="RJJQ01000001">
    <property type="protein sequence ID" value="RNI25428.1"/>
    <property type="molecule type" value="Genomic_DNA"/>
</dbReference>
<feature type="signal peptide" evidence="2">
    <location>
        <begin position="1"/>
        <end position="24"/>
    </location>
</feature>
<proteinExistence type="predicted"/>
<gene>
    <name evidence="3" type="ORF">EFY87_02065</name>
</gene>
<feature type="chain" id="PRO_5038581876" description="LppX_LprAFG lipoprotein" evidence="2">
    <location>
        <begin position="25"/>
        <end position="271"/>
    </location>
</feature>
<dbReference type="Proteomes" id="UP000271678">
    <property type="component" value="Unassembled WGS sequence"/>
</dbReference>
<dbReference type="Gene3D" id="2.50.20.20">
    <property type="match status" value="1"/>
</dbReference>
<feature type="region of interest" description="Disordered" evidence="1">
    <location>
        <begin position="31"/>
        <end position="55"/>
    </location>
</feature>
<name>A0A3M9ML82_9MICO</name>
<evidence type="ECO:0000313" key="3">
    <source>
        <dbReference type="EMBL" id="RNI25428.1"/>
    </source>
</evidence>
<dbReference type="AlphaFoldDB" id="A0A3M9ML82"/>